<evidence type="ECO:0000313" key="6">
    <source>
        <dbReference type="EMBL" id="GMA42355.1"/>
    </source>
</evidence>
<name>A0ABQ6IMI4_9MICO</name>
<dbReference type="InterPro" id="IPR002833">
    <property type="entry name" value="PTH2"/>
</dbReference>
<dbReference type="RefSeq" id="WP_284302021.1">
    <property type="nucleotide sequence ID" value="NZ_BSUO01000001.1"/>
</dbReference>
<dbReference type="EC" id="3.1.1.29" evidence="1"/>
<protein>
    <recommendedName>
        <fullName evidence="1">peptidyl-tRNA hydrolase</fullName>
        <ecNumber evidence="1">3.1.1.29</ecNumber>
    </recommendedName>
</protein>
<evidence type="ECO:0000313" key="7">
    <source>
        <dbReference type="EMBL" id="GMA42503.1"/>
    </source>
</evidence>
<feature type="compositionally biased region" description="Low complexity" evidence="4">
    <location>
        <begin position="156"/>
        <end position="166"/>
    </location>
</feature>
<accession>A0ABQ6IMI4</accession>
<comment type="catalytic activity">
    <reaction evidence="3">
        <text>an N-acyl-L-alpha-aminoacyl-tRNA + H2O = an N-acyl-L-amino acid + a tRNA + H(+)</text>
        <dbReference type="Rhea" id="RHEA:54448"/>
        <dbReference type="Rhea" id="RHEA-COMP:10123"/>
        <dbReference type="Rhea" id="RHEA-COMP:13883"/>
        <dbReference type="ChEBI" id="CHEBI:15377"/>
        <dbReference type="ChEBI" id="CHEBI:15378"/>
        <dbReference type="ChEBI" id="CHEBI:59874"/>
        <dbReference type="ChEBI" id="CHEBI:78442"/>
        <dbReference type="ChEBI" id="CHEBI:138191"/>
        <dbReference type="EC" id="3.1.1.29"/>
    </reaction>
</comment>
<dbReference type="Proteomes" id="UP001157126">
    <property type="component" value="Unassembled WGS sequence"/>
</dbReference>
<feature type="region of interest" description="Disordered" evidence="4">
    <location>
        <begin position="144"/>
        <end position="170"/>
    </location>
</feature>
<sequence>MSIGEVLTPVRERYAHWLGLDAVEVERDGREDPEEVRALQLILRLERDGSPDRATALALAATGCALLCLDERSAPGGPWHAEVDAYCRGHIRKVTRRARGARWEASADLPGLSFEQGDTQIRVLVPGRVGDLDKRVSVMQVGGTEIPPVDPDDDTPAPAADPATTPHEGPHLRCVVPASLEMTAGKLMAQTGHAGMIAAALAAETDPDLLRRWFEADCPAVAEVADERCWRDLLASLQDPAVAWTEHRRLAVRDAGYTEVDPGTITVVATLEKG</sequence>
<evidence type="ECO:0000313" key="5">
    <source>
        <dbReference type="EMBL" id="GMA37972.1"/>
    </source>
</evidence>
<evidence type="ECO:0000256" key="1">
    <source>
        <dbReference type="ARBA" id="ARBA00013260"/>
    </source>
</evidence>
<comment type="caution">
    <text evidence="5">The sequence shown here is derived from an EMBL/GenBank/DDBJ whole genome shotgun (WGS) entry which is preliminary data.</text>
</comment>
<keyword evidence="2" id="KW-0378">Hydrolase</keyword>
<proteinExistence type="predicted"/>
<reference evidence="5" key="3">
    <citation type="submission" date="2023-02" db="EMBL/GenBank/DDBJ databases">
        <authorList>
            <person name="Sun Q."/>
            <person name="Mori K."/>
        </authorList>
    </citation>
    <scope>NUCLEOTIDE SEQUENCE</scope>
    <source>
        <strain evidence="5">NBRC 113072</strain>
    </source>
</reference>
<dbReference type="EMBL" id="BSUO01000001">
    <property type="protein sequence ID" value="GMA37972.1"/>
    <property type="molecule type" value="Genomic_DNA"/>
</dbReference>
<dbReference type="InterPro" id="IPR023476">
    <property type="entry name" value="Pep_tRNA_hydro_II_dom_sf"/>
</dbReference>
<dbReference type="EMBL" id="BSUO01000001">
    <property type="protein sequence ID" value="GMA42355.1"/>
    <property type="molecule type" value="Genomic_DNA"/>
</dbReference>
<evidence type="ECO:0000256" key="4">
    <source>
        <dbReference type="SAM" id="MobiDB-lite"/>
    </source>
</evidence>
<dbReference type="Pfam" id="PF01981">
    <property type="entry name" value="PTH2"/>
    <property type="match status" value="1"/>
</dbReference>
<reference evidence="5" key="1">
    <citation type="journal article" date="2014" name="Int. J. Syst. Evol. Microbiol.">
        <title>Complete genome of a new Firmicutes species belonging to the dominant human colonic microbiota ('Ruminococcus bicirculans') reveals two chromosomes and a selective capacity to utilize plant glucans.</title>
        <authorList>
            <consortium name="NISC Comparative Sequencing Program"/>
            <person name="Wegmann U."/>
            <person name="Louis P."/>
            <person name="Goesmann A."/>
            <person name="Henrissat B."/>
            <person name="Duncan S.H."/>
            <person name="Flint H.J."/>
        </authorList>
    </citation>
    <scope>NUCLEOTIDE SEQUENCE</scope>
    <source>
        <strain evidence="5">NBRC 113072</strain>
    </source>
</reference>
<gene>
    <name evidence="5" type="ORF">GCM10025883_00170</name>
    <name evidence="6" type="ORF">GCM10025883_44000</name>
    <name evidence="7" type="ORF">GCM10025883_45480</name>
</gene>
<keyword evidence="8" id="KW-1185">Reference proteome</keyword>
<dbReference type="EMBL" id="BSUO01000003">
    <property type="protein sequence ID" value="GMA42503.1"/>
    <property type="molecule type" value="Genomic_DNA"/>
</dbReference>
<dbReference type="Gene3D" id="3.40.1490.10">
    <property type="entry name" value="Bit1"/>
    <property type="match status" value="1"/>
</dbReference>
<organism evidence="5 8">
    <name type="scientific">Mobilicoccus caccae</name>
    <dbReference type="NCBI Taxonomy" id="1859295"/>
    <lineage>
        <taxon>Bacteria</taxon>
        <taxon>Bacillati</taxon>
        <taxon>Actinomycetota</taxon>
        <taxon>Actinomycetes</taxon>
        <taxon>Micrococcales</taxon>
        <taxon>Dermatophilaceae</taxon>
        <taxon>Mobilicoccus</taxon>
    </lineage>
</organism>
<dbReference type="SUPFAM" id="SSF102462">
    <property type="entry name" value="Peptidyl-tRNA hydrolase II"/>
    <property type="match status" value="1"/>
</dbReference>
<evidence type="ECO:0000313" key="8">
    <source>
        <dbReference type="Proteomes" id="UP001157126"/>
    </source>
</evidence>
<evidence type="ECO:0000256" key="3">
    <source>
        <dbReference type="ARBA" id="ARBA00048707"/>
    </source>
</evidence>
<reference evidence="8" key="2">
    <citation type="journal article" date="2019" name="Int. J. Syst. Evol. Microbiol.">
        <title>The Global Catalogue of Microorganisms (GCM) 10K type strain sequencing project: providing services to taxonomists for standard genome sequencing and annotation.</title>
        <authorList>
            <consortium name="The Broad Institute Genomics Platform"/>
            <consortium name="The Broad Institute Genome Sequencing Center for Infectious Disease"/>
            <person name="Wu L."/>
            <person name="Ma J."/>
        </authorList>
    </citation>
    <scope>NUCLEOTIDE SEQUENCE [LARGE SCALE GENOMIC DNA]</scope>
    <source>
        <strain evidence="8">NBRC 113072</strain>
    </source>
</reference>
<evidence type="ECO:0000256" key="2">
    <source>
        <dbReference type="ARBA" id="ARBA00022801"/>
    </source>
</evidence>